<accession>A0A8E6B3F6</accession>
<evidence type="ECO:0000313" key="2">
    <source>
        <dbReference type="EMBL" id="QVL31470.1"/>
    </source>
</evidence>
<dbReference type="RefSeq" id="WP_213495365.1">
    <property type="nucleotide sequence ID" value="NZ_CP074694.1"/>
</dbReference>
<dbReference type="KEGG" id="tsph:KIH39_21880"/>
<evidence type="ECO:0000313" key="3">
    <source>
        <dbReference type="Proteomes" id="UP000676194"/>
    </source>
</evidence>
<reference evidence="2" key="1">
    <citation type="submission" date="2021-05" db="EMBL/GenBank/DDBJ databases">
        <title>Complete genome sequence of the cellulolytic planctomycete Telmatocola sphagniphila SP2T and characterization of the first cellulase from planctomycetes.</title>
        <authorList>
            <person name="Rakitin A.L."/>
            <person name="Beletsky A.V."/>
            <person name="Naumoff D.G."/>
            <person name="Kulichevskaya I.S."/>
            <person name="Mardanov A.V."/>
            <person name="Ravin N.V."/>
            <person name="Dedysh S.N."/>
        </authorList>
    </citation>
    <scope>NUCLEOTIDE SEQUENCE</scope>
    <source>
        <strain evidence="2">SP2T</strain>
    </source>
</reference>
<dbReference type="Proteomes" id="UP000676194">
    <property type="component" value="Chromosome"/>
</dbReference>
<gene>
    <name evidence="2" type="ORF">KIH39_21880</name>
</gene>
<organism evidence="2 3">
    <name type="scientific">Telmatocola sphagniphila</name>
    <dbReference type="NCBI Taxonomy" id="1123043"/>
    <lineage>
        <taxon>Bacteria</taxon>
        <taxon>Pseudomonadati</taxon>
        <taxon>Planctomycetota</taxon>
        <taxon>Planctomycetia</taxon>
        <taxon>Gemmatales</taxon>
        <taxon>Gemmataceae</taxon>
    </lineage>
</organism>
<protein>
    <submittedName>
        <fullName evidence="2">Uncharacterized protein</fullName>
    </submittedName>
</protein>
<feature type="region of interest" description="Disordered" evidence="1">
    <location>
        <begin position="1"/>
        <end position="24"/>
    </location>
</feature>
<keyword evidence="3" id="KW-1185">Reference proteome</keyword>
<name>A0A8E6B3F6_9BACT</name>
<dbReference type="AlphaFoldDB" id="A0A8E6B3F6"/>
<proteinExistence type="predicted"/>
<feature type="compositionally biased region" description="Basic and acidic residues" evidence="1">
    <location>
        <begin position="1"/>
        <end position="14"/>
    </location>
</feature>
<evidence type="ECO:0000256" key="1">
    <source>
        <dbReference type="SAM" id="MobiDB-lite"/>
    </source>
</evidence>
<sequence>MSKPQNDDPLEKVLRQPPWSKPVGMEDCIASDEMTFTEACEYLDWLESHGEPPGRIEIQADGKVIIR</sequence>
<dbReference type="EMBL" id="CP074694">
    <property type="protein sequence ID" value="QVL31470.1"/>
    <property type="molecule type" value="Genomic_DNA"/>
</dbReference>